<evidence type="ECO:0000313" key="2">
    <source>
        <dbReference type="EMBL" id="RIH89094.1"/>
    </source>
</evidence>
<reference evidence="2 3" key="1">
    <citation type="submission" date="2018-08" db="EMBL/GenBank/DDBJ databases">
        <title>Meiothermus roseus NBRC 110900 genome sequencing project.</title>
        <authorList>
            <person name="Da Costa M.S."/>
            <person name="Albuquerque L."/>
            <person name="Raposo P."/>
            <person name="Froufe H.J.C."/>
            <person name="Barroso C.S."/>
            <person name="Egas C."/>
        </authorList>
    </citation>
    <scope>NUCLEOTIDE SEQUENCE [LARGE SCALE GENOMIC DNA]</scope>
    <source>
        <strain evidence="2 3">NBRC 110900</strain>
    </source>
</reference>
<feature type="transmembrane region" description="Helical" evidence="1">
    <location>
        <begin position="76"/>
        <end position="94"/>
    </location>
</feature>
<evidence type="ECO:0000256" key="1">
    <source>
        <dbReference type="SAM" id="Phobius"/>
    </source>
</evidence>
<feature type="transmembrane region" description="Helical" evidence="1">
    <location>
        <begin position="35"/>
        <end position="55"/>
    </location>
</feature>
<dbReference type="EMBL" id="QWLA01000005">
    <property type="protein sequence ID" value="RIH89094.1"/>
    <property type="molecule type" value="Genomic_DNA"/>
</dbReference>
<keyword evidence="3" id="KW-1185">Reference proteome</keyword>
<accession>A0A399EX05</accession>
<proteinExistence type="predicted"/>
<protein>
    <submittedName>
        <fullName evidence="2">Uncharacterized protein</fullName>
    </submittedName>
</protein>
<keyword evidence="1" id="KW-1133">Transmembrane helix</keyword>
<name>A0A399EX05_9DEIN</name>
<evidence type="ECO:0000313" key="3">
    <source>
        <dbReference type="Proteomes" id="UP000265341"/>
    </source>
</evidence>
<sequence length="97" mass="10275">MLGLMHPALAVALGLYLLNLAVGLAAQLRLGRFGVWHHVLYFAVSVSALAALVLAREGWLLLSLACLAYFPRARPGSWLHPALGIAGLMGYLLAVGV</sequence>
<dbReference type="AlphaFoldDB" id="A0A399EX05"/>
<comment type="caution">
    <text evidence="2">The sequence shown here is derived from an EMBL/GenBank/DDBJ whole genome shotgun (WGS) entry which is preliminary data.</text>
</comment>
<organism evidence="2 3">
    <name type="scientific">Calidithermus roseus</name>
    <dbReference type="NCBI Taxonomy" id="1644118"/>
    <lineage>
        <taxon>Bacteria</taxon>
        <taxon>Thermotogati</taxon>
        <taxon>Deinococcota</taxon>
        <taxon>Deinococci</taxon>
        <taxon>Thermales</taxon>
        <taxon>Thermaceae</taxon>
        <taxon>Calidithermus</taxon>
    </lineage>
</organism>
<keyword evidence="1" id="KW-0812">Transmembrane</keyword>
<dbReference type="Proteomes" id="UP000265341">
    <property type="component" value="Unassembled WGS sequence"/>
</dbReference>
<gene>
    <name evidence="2" type="ORF">Mrose_00479</name>
</gene>
<keyword evidence="1" id="KW-0472">Membrane</keyword>